<evidence type="ECO:0000256" key="1">
    <source>
        <dbReference type="ARBA" id="ARBA00010718"/>
    </source>
</evidence>
<sequence length="562" mass="60623">MHRYPVLLCLCLEVWVKYAAASDWCYTGCAHTPSTWPELPGSSCGGTAQSPIDIVTGDVHTDPGLLDFTFVGFLRQRVASVTNNGHTVNYGLEQSGVTIGGGGLNGSYTPIQLHFHWGDTQYHPGSEHTIDGERYPVEMHVVSLKTGLTMAQALADPQGIAVLGFFINATDDAAASGPWRALTSYLTNVTDAATPVNKNISINDLIGTVDLSRFYRYAGSLTTPNCTQAVVWTVFHEPININVNLVRQFPAKTGLTNVYRPTQALNSRRVSASPATPLPPSGHEWCYGACANDVSHWDLLPGSSCGATRQSPVDIDARAARTDGRLDAFTLTNFSSRSAFASITNTGHTVTCGLRDSVVEVSGGGLGHVYAALQLHFHWGTAHASGSEHTVDSKRYLMEMHVVSKRKDLSLAEANHNPSGFAVLAFFIEASSTSIPASVTHAWSTLTSYLPTIQNKSSSVELSAALSIDDLLGDVDRDSYYRYNGSLTTPLCNQAVVWTVFKESIKVDRKLLTTFPDQMGYYSVFRPAQPLNGRTIYTTGSASASPGPVAAYVLLACLRLFV</sequence>
<dbReference type="GO" id="GO:0004089">
    <property type="term" value="F:carbonate dehydratase activity"/>
    <property type="evidence" value="ECO:0007669"/>
    <property type="project" value="UniProtKB-UniRule"/>
</dbReference>
<dbReference type="SMART" id="SM01057">
    <property type="entry name" value="Carb_anhydrase"/>
    <property type="match status" value="2"/>
</dbReference>
<comment type="cofactor">
    <cofactor evidence="4">
        <name>Zn(2+)</name>
        <dbReference type="ChEBI" id="CHEBI:29105"/>
    </cofactor>
</comment>
<protein>
    <recommendedName>
        <fullName evidence="4">Carbonic anhydrase</fullName>
        <ecNumber evidence="4">4.2.1.1</ecNumber>
    </recommendedName>
</protein>
<dbReference type="AlphaFoldDB" id="A0A6P7L9A4"/>
<dbReference type="GO" id="GO:0005886">
    <property type="term" value="C:plasma membrane"/>
    <property type="evidence" value="ECO:0007669"/>
    <property type="project" value="TreeGrafter"/>
</dbReference>
<feature type="domain" description="Alpha-carbonic anhydrase" evidence="5">
    <location>
        <begin position="22"/>
        <end position="274"/>
    </location>
</feature>
<comment type="catalytic activity">
    <reaction evidence="4">
        <text>hydrogencarbonate + H(+) = CO2 + H2O</text>
        <dbReference type="Rhea" id="RHEA:10748"/>
        <dbReference type="ChEBI" id="CHEBI:15377"/>
        <dbReference type="ChEBI" id="CHEBI:15378"/>
        <dbReference type="ChEBI" id="CHEBI:16526"/>
        <dbReference type="ChEBI" id="CHEBI:17544"/>
        <dbReference type="EC" id="4.2.1.1"/>
    </reaction>
</comment>
<accession>A0A6P7L9A4</accession>
<proteinExistence type="inferred from homology"/>
<keyword evidence="2 4" id="KW-0479">Metal-binding</keyword>
<feature type="signal peptide" evidence="4">
    <location>
        <begin position="1"/>
        <end position="21"/>
    </location>
</feature>
<name>A0A6P7L9A4_BETSP</name>
<dbReference type="InterPro" id="IPR001148">
    <property type="entry name" value="CA_dom"/>
</dbReference>
<evidence type="ECO:0000256" key="2">
    <source>
        <dbReference type="ARBA" id="ARBA00022723"/>
    </source>
</evidence>
<evidence type="ECO:0000313" key="6">
    <source>
        <dbReference type="Proteomes" id="UP000515150"/>
    </source>
</evidence>
<evidence type="ECO:0000313" key="8">
    <source>
        <dbReference type="RefSeq" id="XP_028991077.1"/>
    </source>
</evidence>
<dbReference type="GeneID" id="114846345"/>
<dbReference type="GO" id="GO:0008270">
    <property type="term" value="F:zinc ion binding"/>
    <property type="evidence" value="ECO:0007669"/>
    <property type="project" value="UniProtKB-UniRule"/>
</dbReference>
<dbReference type="RefSeq" id="XP_028991077.1">
    <property type="nucleotide sequence ID" value="XM_029135244.3"/>
</dbReference>
<dbReference type="Proteomes" id="UP000515150">
    <property type="component" value="Chromosome 19"/>
</dbReference>
<dbReference type="SUPFAM" id="SSF51069">
    <property type="entry name" value="Carbonic anhydrase"/>
    <property type="match status" value="2"/>
</dbReference>
<comment type="function">
    <text evidence="4">Reversible hydration of carbon dioxide.</text>
</comment>
<evidence type="ECO:0000256" key="3">
    <source>
        <dbReference type="ARBA" id="ARBA00022833"/>
    </source>
</evidence>
<dbReference type="PROSITE" id="PS00162">
    <property type="entry name" value="ALPHA_CA_1"/>
    <property type="match status" value="2"/>
</dbReference>
<keyword evidence="6" id="KW-1185">Reference proteome</keyword>
<dbReference type="InterPro" id="IPR018338">
    <property type="entry name" value="Carbonic_anhydrase_a-class_CS"/>
</dbReference>
<keyword evidence="4" id="KW-0456">Lyase</keyword>
<feature type="chain" id="PRO_5044519011" description="Carbonic anhydrase" evidence="4">
    <location>
        <begin position="22"/>
        <end position="562"/>
    </location>
</feature>
<dbReference type="Pfam" id="PF00194">
    <property type="entry name" value="Carb_anhydrase"/>
    <property type="match status" value="2"/>
</dbReference>
<keyword evidence="4" id="KW-0732">Signal</keyword>
<dbReference type="InterPro" id="IPR036398">
    <property type="entry name" value="CA_dom_sf"/>
</dbReference>
<feature type="domain" description="Alpha-carbonic anhydrase" evidence="5">
    <location>
        <begin position="283"/>
        <end position="540"/>
    </location>
</feature>
<dbReference type="InterPro" id="IPR023561">
    <property type="entry name" value="Carbonic_anhydrase_a-class"/>
</dbReference>
<evidence type="ECO:0000313" key="7">
    <source>
        <dbReference type="RefSeq" id="XP_028991076.1"/>
    </source>
</evidence>
<dbReference type="PANTHER" id="PTHR18952:SF200">
    <property type="entry name" value="CARBONIC ANHYDRASE"/>
    <property type="match status" value="1"/>
</dbReference>
<evidence type="ECO:0000256" key="4">
    <source>
        <dbReference type="RuleBase" id="RU367011"/>
    </source>
</evidence>
<organism evidence="6 8">
    <name type="scientific">Betta splendens</name>
    <name type="common">Siamese fighting fish</name>
    <dbReference type="NCBI Taxonomy" id="158456"/>
    <lineage>
        <taxon>Eukaryota</taxon>
        <taxon>Metazoa</taxon>
        <taxon>Chordata</taxon>
        <taxon>Craniata</taxon>
        <taxon>Vertebrata</taxon>
        <taxon>Euteleostomi</taxon>
        <taxon>Actinopterygii</taxon>
        <taxon>Neopterygii</taxon>
        <taxon>Teleostei</taxon>
        <taxon>Neoteleostei</taxon>
        <taxon>Acanthomorphata</taxon>
        <taxon>Anabantaria</taxon>
        <taxon>Anabantiformes</taxon>
        <taxon>Anabantoidei</taxon>
        <taxon>Osphronemidae</taxon>
        <taxon>Betta</taxon>
    </lineage>
</organism>
<gene>
    <name evidence="7 8" type="primary">LOC114846345</name>
</gene>
<dbReference type="Gene3D" id="3.10.200.10">
    <property type="entry name" value="Alpha carbonic anhydrase"/>
    <property type="match status" value="2"/>
</dbReference>
<keyword evidence="3 4" id="KW-0862">Zinc</keyword>
<dbReference type="EC" id="4.2.1.1" evidence="4"/>
<dbReference type="KEGG" id="bspl:114846345"/>
<dbReference type="GeneTree" id="ENSGT00940000164039"/>
<reference evidence="7 8" key="1">
    <citation type="submission" date="2025-04" db="UniProtKB">
        <authorList>
            <consortium name="RefSeq"/>
        </authorList>
    </citation>
    <scope>IDENTIFICATION</scope>
</reference>
<dbReference type="OrthoDB" id="429145at2759"/>
<dbReference type="RefSeq" id="XP_028991076.1">
    <property type="nucleotide sequence ID" value="XM_029135243.3"/>
</dbReference>
<evidence type="ECO:0000259" key="5">
    <source>
        <dbReference type="PROSITE" id="PS51144"/>
    </source>
</evidence>
<dbReference type="PANTHER" id="PTHR18952">
    <property type="entry name" value="CARBONIC ANHYDRASE"/>
    <property type="match status" value="1"/>
</dbReference>
<comment type="similarity">
    <text evidence="1 4">Belongs to the alpha-carbonic anhydrase family.</text>
</comment>
<dbReference type="PROSITE" id="PS51144">
    <property type="entry name" value="ALPHA_CA_2"/>
    <property type="match status" value="2"/>
</dbReference>